<keyword evidence="1" id="KW-0456">Lyase</keyword>
<reference evidence="3" key="1">
    <citation type="journal article" date="2014" name="Front. Microbiol.">
        <title>High frequency of phylogenetically diverse reductive dehalogenase-homologous genes in deep subseafloor sedimentary metagenomes.</title>
        <authorList>
            <person name="Kawai M."/>
            <person name="Futagami T."/>
            <person name="Toyoda A."/>
            <person name="Takaki Y."/>
            <person name="Nishi S."/>
            <person name="Hori S."/>
            <person name="Arai W."/>
            <person name="Tsubouchi T."/>
            <person name="Morono Y."/>
            <person name="Uchiyama I."/>
            <person name="Ito T."/>
            <person name="Fujiyama A."/>
            <person name="Inagaki F."/>
            <person name="Takami H."/>
        </authorList>
    </citation>
    <scope>NUCLEOTIDE SEQUENCE</scope>
    <source>
        <strain evidence="3">Expedition CK06-06</strain>
    </source>
</reference>
<sequence length="241" mass="26641">RIILFGPKPGGWEGGSGSLSMREANEWLAGFAAEAPDRIIPFTWIEPNLPGAVEELEQAVADLGCKGVKMIPNQWYPTDEAVFPVYEKVGELGVPLICHAGILFGNADGSRFCRPAFYEALINFPRVRFALAHIGWPWVDECLAVAGRFRAHSIRTGLDMQMWIDTTPGTPPMWRSEALQKALAYLGDERILWGSDAMASDLTPAAKTMASDRRILRSILGVGAKTERRWLGENVLRFLGL</sequence>
<dbReference type="EMBL" id="BARV01028215">
    <property type="protein sequence ID" value="GAI45464.1"/>
    <property type="molecule type" value="Genomic_DNA"/>
</dbReference>
<dbReference type="GO" id="GO:0019748">
    <property type="term" value="P:secondary metabolic process"/>
    <property type="evidence" value="ECO:0007669"/>
    <property type="project" value="TreeGrafter"/>
</dbReference>
<dbReference type="InterPro" id="IPR006680">
    <property type="entry name" value="Amidohydro-rel"/>
</dbReference>
<dbReference type="GO" id="GO:0005737">
    <property type="term" value="C:cytoplasm"/>
    <property type="evidence" value="ECO:0007669"/>
    <property type="project" value="TreeGrafter"/>
</dbReference>
<dbReference type="GO" id="GO:0016787">
    <property type="term" value="F:hydrolase activity"/>
    <property type="evidence" value="ECO:0007669"/>
    <property type="project" value="InterPro"/>
</dbReference>
<name>X1QQD6_9ZZZZ</name>
<feature type="non-terminal residue" evidence="3">
    <location>
        <position position="1"/>
    </location>
</feature>
<feature type="domain" description="Amidohydrolase-related" evidence="2">
    <location>
        <begin position="22"/>
        <end position="241"/>
    </location>
</feature>
<dbReference type="SUPFAM" id="SSF51556">
    <property type="entry name" value="Metallo-dependent hydrolases"/>
    <property type="match status" value="1"/>
</dbReference>
<dbReference type="PANTHER" id="PTHR21240">
    <property type="entry name" value="2-AMINO-3-CARBOXYLMUCONATE-6-SEMIALDEHYDE DECARBOXYLASE"/>
    <property type="match status" value="1"/>
</dbReference>
<dbReference type="GO" id="GO:0016831">
    <property type="term" value="F:carboxy-lyase activity"/>
    <property type="evidence" value="ECO:0007669"/>
    <property type="project" value="InterPro"/>
</dbReference>
<evidence type="ECO:0000259" key="2">
    <source>
        <dbReference type="Pfam" id="PF04909"/>
    </source>
</evidence>
<comment type="caution">
    <text evidence="3">The sequence shown here is derived from an EMBL/GenBank/DDBJ whole genome shotgun (WGS) entry which is preliminary data.</text>
</comment>
<evidence type="ECO:0000256" key="1">
    <source>
        <dbReference type="ARBA" id="ARBA00023239"/>
    </source>
</evidence>
<dbReference type="AlphaFoldDB" id="X1QQD6"/>
<gene>
    <name evidence="3" type="ORF">S06H3_45226</name>
</gene>
<dbReference type="InterPro" id="IPR032466">
    <property type="entry name" value="Metal_Hydrolase"/>
</dbReference>
<dbReference type="PANTHER" id="PTHR21240:SF28">
    <property type="entry name" value="ISO-OROTATE DECARBOXYLASE (EUROFUNG)"/>
    <property type="match status" value="1"/>
</dbReference>
<accession>X1QQD6</accession>
<dbReference type="InterPro" id="IPR032465">
    <property type="entry name" value="ACMSD"/>
</dbReference>
<proteinExistence type="predicted"/>
<dbReference type="Gene3D" id="3.20.20.140">
    <property type="entry name" value="Metal-dependent hydrolases"/>
    <property type="match status" value="1"/>
</dbReference>
<protein>
    <recommendedName>
        <fullName evidence="2">Amidohydrolase-related domain-containing protein</fullName>
    </recommendedName>
</protein>
<dbReference type="Pfam" id="PF04909">
    <property type="entry name" value="Amidohydro_2"/>
    <property type="match status" value="1"/>
</dbReference>
<organism evidence="3">
    <name type="scientific">marine sediment metagenome</name>
    <dbReference type="NCBI Taxonomy" id="412755"/>
    <lineage>
        <taxon>unclassified sequences</taxon>
        <taxon>metagenomes</taxon>
        <taxon>ecological metagenomes</taxon>
    </lineage>
</organism>
<evidence type="ECO:0000313" key="3">
    <source>
        <dbReference type="EMBL" id="GAI45464.1"/>
    </source>
</evidence>